<evidence type="ECO:0000313" key="2">
    <source>
        <dbReference type="Proteomes" id="UP001603857"/>
    </source>
</evidence>
<accession>A0ABD1NDP6</accession>
<comment type="caution">
    <text evidence="1">The sequence shown here is derived from an EMBL/GenBank/DDBJ whole genome shotgun (WGS) entry which is preliminary data.</text>
</comment>
<sequence length="158" mass="18512">MKERRENEVAKILIKLPTLIRKFSLAWGCKKKRSSIALHQPFSFASLKRYMFPQKREQYLQIIEQLTKDNHLLYEQINNVKCYFHKLKDFNFKLKARKQELSRQQLQLQLQLAHHPPMTAGPAQISGVASFSSDVCPNGIPDLNLPLHESFMTMDLSW</sequence>
<dbReference type="Proteomes" id="UP001603857">
    <property type="component" value="Unassembled WGS sequence"/>
</dbReference>
<dbReference type="AlphaFoldDB" id="A0ABD1NDP6"/>
<dbReference type="PANTHER" id="PTHR37614">
    <property type="entry name" value="OS02G0121400 PROTEIN"/>
    <property type="match status" value="1"/>
</dbReference>
<evidence type="ECO:0000313" key="1">
    <source>
        <dbReference type="EMBL" id="KAL2346242.1"/>
    </source>
</evidence>
<organism evidence="1 2">
    <name type="scientific">Flemingia macrophylla</name>
    <dbReference type="NCBI Taxonomy" id="520843"/>
    <lineage>
        <taxon>Eukaryota</taxon>
        <taxon>Viridiplantae</taxon>
        <taxon>Streptophyta</taxon>
        <taxon>Embryophyta</taxon>
        <taxon>Tracheophyta</taxon>
        <taxon>Spermatophyta</taxon>
        <taxon>Magnoliopsida</taxon>
        <taxon>eudicotyledons</taxon>
        <taxon>Gunneridae</taxon>
        <taxon>Pentapetalae</taxon>
        <taxon>rosids</taxon>
        <taxon>fabids</taxon>
        <taxon>Fabales</taxon>
        <taxon>Fabaceae</taxon>
        <taxon>Papilionoideae</taxon>
        <taxon>50 kb inversion clade</taxon>
        <taxon>NPAAA clade</taxon>
        <taxon>indigoferoid/millettioid clade</taxon>
        <taxon>Phaseoleae</taxon>
        <taxon>Flemingia</taxon>
    </lineage>
</organism>
<reference evidence="1 2" key="1">
    <citation type="submission" date="2024-08" db="EMBL/GenBank/DDBJ databases">
        <title>Insights into the chromosomal genome structure of Flemingia macrophylla.</title>
        <authorList>
            <person name="Ding Y."/>
            <person name="Zhao Y."/>
            <person name="Bi W."/>
            <person name="Wu M."/>
            <person name="Zhao G."/>
            <person name="Gong Y."/>
            <person name="Li W."/>
            <person name="Zhang P."/>
        </authorList>
    </citation>
    <scope>NUCLEOTIDE SEQUENCE [LARGE SCALE GENOMIC DNA]</scope>
    <source>
        <strain evidence="1">DYQJB</strain>
        <tissue evidence="1">Leaf</tissue>
    </source>
</reference>
<name>A0ABD1NDP6_9FABA</name>
<gene>
    <name evidence="1" type="ORF">Fmac_000242</name>
</gene>
<dbReference type="PANTHER" id="PTHR37614:SF2">
    <property type="entry name" value="OS02G0121400 PROTEIN"/>
    <property type="match status" value="1"/>
</dbReference>
<protein>
    <submittedName>
        <fullName evidence="1">Uncharacterized protein</fullName>
    </submittedName>
</protein>
<dbReference type="EMBL" id="JBGMDY010000001">
    <property type="protein sequence ID" value="KAL2346242.1"/>
    <property type="molecule type" value="Genomic_DNA"/>
</dbReference>
<proteinExistence type="predicted"/>
<keyword evidence="2" id="KW-1185">Reference proteome</keyword>